<dbReference type="SUPFAM" id="SSF52540">
    <property type="entry name" value="P-loop containing nucleoside triphosphate hydrolases"/>
    <property type="match status" value="1"/>
</dbReference>
<feature type="chain" id="PRO_5037586866" description="Protein CMSS1" evidence="1">
    <location>
        <begin position="26"/>
        <end position="188"/>
    </location>
</feature>
<dbReference type="InterPro" id="IPR027417">
    <property type="entry name" value="P-loop_NTPase"/>
</dbReference>
<dbReference type="EnsemblMetazoa" id="XM_021052837.2">
    <property type="protein sequence ID" value="XP_020908496.1"/>
    <property type="gene ID" value="LOC110246490"/>
</dbReference>
<sequence length="188" mass="21413">MRKVNGVSSINLSIVFVAIIESCCLIEDSVHTGESTQLPIYLNKVIPYWDKQVEKLNNKKVNGSPLLLIISSAATRAVELNKSIDKFKADGKVVKLFAKHFKVEDQTKFLASHLVHIGIGTPNRVLKLLQNESLETSKLKYVVVDWTWRDQKLRSIADMPEVKDDFYHLLQNYIFPLAKCEKIKIGLF</sequence>
<dbReference type="AlphaFoldDB" id="A0A913XQ93"/>
<dbReference type="GeneID" id="110246490"/>
<dbReference type="GO" id="GO:0030686">
    <property type="term" value="C:90S preribosome"/>
    <property type="evidence" value="ECO:0007669"/>
    <property type="project" value="TreeGrafter"/>
</dbReference>
<feature type="signal peptide" evidence="1">
    <location>
        <begin position="1"/>
        <end position="25"/>
    </location>
</feature>
<evidence type="ECO:0000313" key="2">
    <source>
        <dbReference type="EnsemblMetazoa" id="XP_020908496.1"/>
    </source>
</evidence>
<organism evidence="2 3">
    <name type="scientific">Exaiptasia diaphana</name>
    <name type="common">Tropical sea anemone</name>
    <name type="synonym">Aiptasia pulchella</name>
    <dbReference type="NCBI Taxonomy" id="2652724"/>
    <lineage>
        <taxon>Eukaryota</taxon>
        <taxon>Metazoa</taxon>
        <taxon>Cnidaria</taxon>
        <taxon>Anthozoa</taxon>
        <taxon>Hexacorallia</taxon>
        <taxon>Actiniaria</taxon>
        <taxon>Aiptasiidae</taxon>
        <taxon>Exaiptasia</taxon>
    </lineage>
</organism>
<dbReference type="GO" id="GO:0005634">
    <property type="term" value="C:nucleus"/>
    <property type="evidence" value="ECO:0007669"/>
    <property type="project" value="TreeGrafter"/>
</dbReference>
<evidence type="ECO:0000256" key="1">
    <source>
        <dbReference type="SAM" id="SignalP"/>
    </source>
</evidence>
<dbReference type="Proteomes" id="UP000887567">
    <property type="component" value="Unplaced"/>
</dbReference>
<keyword evidence="3" id="KW-1185">Reference proteome</keyword>
<dbReference type="RefSeq" id="XP_020908496.1">
    <property type="nucleotide sequence ID" value="XM_021052837.2"/>
</dbReference>
<protein>
    <recommendedName>
        <fullName evidence="4">Protein CMSS1</fullName>
    </recommendedName>
</protein>
<dbReference type="InterPro" id="IPR032704">
    <property type="entry name" value="Cms1"/>
</dbReference>
<dbReference type="PANTHER" id="PTHR24030:SF0">
    <property type="entry name" value="PROTEIN CMSS1"/>
    <property type="match status" value="1"/>
</dbReference>
<dbReference type="OMA" id="AIIESCC"/>
<proteinExistence type="predicted"/>
<name>A0A913XQ93_EXADI</name>
<evidence type="ECO:0000313" key="3">
    <source>
        <dbReference type="Proteomes" id="UP000887567"/>
    </source>
</evidence>
<keyword evidence="1" id="KW-0732">Signal</keyword>
<reference evidence="2" key="1">
    <citation type="submission" date="2022-11" db="UniProtKB">
        <authorList>
            <consortium name="EnsemblMetazoa"/>
        </authorList>
    </citation>
    <scope>IDENTIFICATION</scope>
</reference>
<dbReference type="Gene3D" id="3.40.50.300">
    <property type="entry name" value="P-loop containing nucleotide triphosphate hydrolases"/>
    <property type="match status" value="1"/>
</dbReference>
<dbReference type="PANTHER" id="PTHR24030">
    <property type="entry name" value="PROTEIN CMSS1"/>
    <property type="match status" value="1"/>
</dbReference>
<evidence type="ECO:0008006" key="4">
    <source>
        <dbReference type="Google" id="ProtNLM"/>
    </source>
</evidence>
<dbReference type="KEGG" id="epa:110246490"/>
<dbReference type="OrthoDB" id="1929311at2759"/>
<accession>A0A913XQ93</accession>
<dbReference type="Pfam" id="PF14617">
    <property type="entry name" value="CMS1"/>
    <property type="match status" value="1"/>
</dbReference>